<evidence type="ECO:0000313" key="3">
    <source>
        <dbReference type="EnsemblPlants" id="TuG1812G0100003623.01.T01.cds330873"/>
    </source>
</evidence>
<feature type="compositionally biased region" description="Low complexity" evidence="1">
    <location>
        <begin position="26"/>
        <end position="47"/>
    </location>
</feature>
<reference evidence="3" key="3">
    <citation type="submission" date="2022-06" db="UniProtKB">
        <authorList>
            <consortium name="EnsemblPlants"/>
        </authorList>
    </citation>
    <scope>IDENTIFICATION</scope>
</reference>
<feature type="compositionally biased region" description="Basic residues" evidence="1">
    <location>
        <begin position="12"/>
        <end position="25"/>
    </location>
</feature>
<keyword evidence="4" id="KW-1185">Reference proteome</keyword>
<evidence type="ECO:0000256" key="1">
    <source>
        <dbReference type="SAM" id="MobiDB-lite"/>
    </source>
</evidence>
<reference evidence="4" key="1">
    <citation type="journal article" date="2013" name="Nature">
        <title>Draft genome of the wheat A-genome progenitor Triticum urartu.</title>
        <authorList>
            <person name="Ling H.Q."/>
            <person name="Zhao S."/>
            <person name="Liu D."/>
            <person name="Wang J."/>
            <person name="Sun H."/>
            <person name="Zhang C."/>
            <person name="Fan H."/>
            <person name="Li D."/>
            <person name="Dong L."/>
            <person name="Tao Y."/>
            <person name="Gao C."/>
            <person name="Wu H."/>
            <person name="Li Y."/>
            <person name="Cui Y."/>
            <person name="Guo X."/>
            <person name="Zheng S."/>
            <person name="Wang B."/>
            <person name="Yu K."/>
            <person name="Liang Q."/>
            <person name="Yang W."/>
            <person name="Lou X."/>
            <person name="Chen J."/>
            <person name="Feng M."/>
            <person name="Jian J."/>
            <person name="Zhang X."/>
            <person name="Luo G."/>
            <person name="Jiang Y."/>
            <person name="Liu J."/>
            <person name="Wang Z."/>
            <person name="Sha Y."/>
            <person name="Zhang B."/>
            <person name="Wu H."/>
            <person name="Tang D."/>
            <person name="Shen Q."/>
            <person name="Xue P."/>
            <person name="Zou S."/>
            <person name="Wang X."/>
            <person name="Liu X."/>
            <person name="Wang F."/>
            <person name="Yang Y."/>
            <person name="An X."/>
            <person name="Dong Z."/>
            <person name="Zhang K."/>
            <person name="Zhang X."/>
            <person name="Luo M.C."/>
            <person name="Dvorak J."/>
            <person name="Tong Y."/>
            <person name="Wang J."/>
            <person name="Yang H."/>
            <person name="Li Z."/>
            <person name="Wang D."/>
            <person name="Zhang A."/>
            <person name="Wang J."/>
        </authorList>
    </citation>
    <scope>NUCLEOTIDE SEQUENCE</scope>
    <source>
        <strain evidence="4">cv. G1812</strain>
    </source>
</reference>
<dbReference type="Gramene" id="TuG1812G0100003623.01.T01">
    <property type="protein sequence ID" value="TuG1812G0100003623.01.T01.cds330873"/>
    <property type="gene ID" value="TuG1812G0100003623.01"/>
</dbReference>
<sequence length="104" mass="11005">MGRWRCCGSGSRTRRSSSSGRRRSRAPPSRSPATAPSPTSSSRAAGSWCPPPARAPRSSASCSEHEEISTPYAAVALSILGVARFLGYKGVIFGCILVLVHFPK</sequence>
<dbReference type="EnsemblPlants" id="TuG1812G0100003623.01.T01">
    <property type="protein sequence ID" value="TuG1812G0100003623.01.T01.cds330873"/>
    <property type="gene ID" value="TuG1812G0100003623.01"/>
</dbReference>
<feature type="transmembrane region" description="Helical" evidence="2">
    <location>
        <begin position="73"/>
        <end position="100"/>
    </location>
</feature>
<organism evidence="3 4">
    <name type="scientific">Triticum urartu</name>
    <name type="common">Red wild einkorn</name>
    <name type="synonym">Crithodium urartu</name>
    <dbReference type="NCBI Taxonomy" id="4572"/>
    <lineage>
        <taxon>Eukaryota</taxon>
        <taxon>Viridiplantae</taxon>
        <taxon>Streptophyta</taxon>
        <taxon>Embryophyta</taxon>
        <taxon>Tracheophyta</taxon>
        <taxon>Spermatophyta</taxon>
        <taxon>Magnoliopsida</taxon>
        <taxon>Liliopsida</taxon>
        <taxon>Poales</taxon>
        <taxon>Poaceae</taxon>
        <taxon>BOP clade</taxon>
        <taxon>Pooideae</taxon>
        <taxon>Triticodae</taxon>
        <taxon>Triticeae</taxon>
        <taxon>Triticinae</taxon>
        <taxon>Triticum</taxon>
    </lineage>
</organism>
<dbReference type="Proteomes" id="UP000015106">
    <property type="component" value="Chromosome 1"/>
</dbReference>
<proteinExistence type="predicted"/>
<reference evidence="3" key="2">
    <citation type="submission" date="2018-03" db="EMBL/GenBank/DDBJ databases">
        <title>The Triticum urartu genome reveals the dynamic nature of wheat genome evolution.</title>
        <authorList>
            <person name="Ling H."/>
            <person name="Ma B."/>
            <person name="Shi X."/>
            <person name="Liu H."/>
            <person name="Dong L."/>
            <person name="Sun H."/>
            <person name="Cao Y."/>
            <person name="Gao Q."/>
            <person name="Zheng S."/>
            <person name="Li Y."/>
            <person name="Yu Y."/>
            <person name="Du H."/>
            <person name="Qi M."/>
            <person name="Li Y."/>
            <person name="Yu H."/>
            <person name="Cui Y."/>
            <person name="Wang N."/>
            <person name="Chen C."/>
            <person name="Wu H."/>
            <person name="Zhao Y."/>
            <person name="Zhang J."/>
            <person name="Li Y."/>
            <person name="Zhou W."/>
            <person name="Zhang B."/>
            <person name="Hu W."/>
            <person name="Eijk M."/>
            <person name="Tang J."/>
            <person name="Witsenboer H."/>
            <person name="Zhao S."/>
            <person name="Li Z."/>
            <person name="Zhang A."/>
            <person name="Wang D."/>
            <person name="Liang C."/>
        </authorList>
    </citation>
    <scope>NUCLEOTIDE SEQUENCE [LARGE SCALE GENOMIC DNA]</scope>
    <source>
        <strain evidence="3">cv. G1812</strain>
    </source>
</reference>
<evidence type="ECO:0000313" key="4">
    <source>
        <dbReference type="Proteomes" id="UP000015106"/>
    </source>
</evidence>
<evidence type="ECO:0000256" key="2">
    <source>
        <dbReference type="SAM" id="Phobius"/>
    </source>
</evidence>
<protein>
    <submittedName>
        <fullName evidence="3">Uncharacterized protein</fullName>
    </submittedName>
</protein>
<accession>A0A8R7P6D7</accession>
<feature type="region of interest" description="Disordered" evidence="1">
    <location>
        <begin position="1"/>
        <end position="62"/>
    </location>
</feature>
<dbReference type="AlphaFoldDB" id="A0A8R7P6D7"/>
<keyword evidence="2" id="KW-0472">Membrane</keyword>
<keyword evidence="2" id="KW-1133">Transmembrane helix</keyword>
<name>A0A8R7P6D7_TRIUA</name>
<keyword evidence="2" id="KW-0812">Transmembrane</keyword>